<sequence>MDSIHASCFSEHEPLHSVVLCPPSDLDVTDMKIATQVQWNGPVDQSKARECHENLVGALQQEGVRTIMYDEFLSDKDLHLSKQLINRVFVRDLACVFGESVLPGEAGTSMRKPEYVQFHLLLSHWLPDAFQINENNDIKALEFGDLLILNKDAIFINVGMRTSISSLERVKEAIFQAGFSEIGIIDLPRSASTLHLDMNCNVAGSDVVVAKQFLKYFPVQVITESSSSFSMVDAFLFRHGFDIHWLQSYKTIPDINFLNVNPETLLVSKQCNKNSLKEHPSLQKKNIISIDVTELEKGGGGIRCMTLPLHRG</sequence>
<keyword evidence="2" id="KW-1185">Reference proteome</keyword>
<reference evidence="1 2" key="1">
    <citation type="submission" date="2024-09" db="EMBL/GenBank/DDBJ databases">
        <authorList>
            <person name="Sun Q."/>
            <person name="Mori K."/>
        </authorList>
    </citation>
    <scope>NUCLEOTIDE SEQUENCE [LARGE SCALE GENOMIC DNA]</scope>
    <source>
        <strain evidence="1 2">NCAIM B.02529</strain>
    </source>
</reference>
<dbReference type="Proteomes" id="UP001589836">
    <property type="component" value="Unassembled WGS sequence"/>
</dbReference>
<dbReference type="PANTHER" id="PTHR47271:SF2">
    <property type="entry name" value="ARGININE DEIMINASE"/>
    <property type="match status" value="1"/>
</dbReference>
<organism evidence="1 2">
    <name type="scientific">Pontibacillus salicampi</name>
    <dbReference type="NCBI Taxonomy" id="1449801"/>
    <lineage>
        <taxon>Bacteria</taxon>
        <taxon>Bacillati</taxon>
        <taxon>Bacillota</taxon>
        <taxon>Bacilli</taxon>
        <taxon>Bacillales</taxon>
        <taxon>Bacillaceae</taxon>
        <taxon>Pontibacillus</taxon>
    </lineage>
</organism>
<evidence type="ECO:0000313" key="1">
    <source>
        <dbReference type="EMBL" id="MFC0522873.1"/>
    </source>
</evidence>
<evidence type="ECO:0000313" key="2">
    <source>
        <dbReference type="Proteomes" id="UP001589836"/>
    </source>
</evidence>
<accession>A0ABV6LKK8</accession>
<protein>
    <submittedName>
        <fullName evidence="1">Arginine deiminase family protein</fullName>
    </submittedName>
</protein>
<proteinExistence type="predicted"/>
<dbReference type="EMBL" id="JBHLTP010000003">
    <property type="protein sequence ID" value="MFC0522873.1"/>
    <property type="molecule type" value="Genomic_DNA"/>
</dbReference>
<dbReference type="PANTHER" id="PTHR47271">
    <property type="entry name" value="ARGININE DEIMINASE"/>
    <property type="match status" value="1"/>
</dbReference>
<comment type="caution">
    <text evidence="1">The sequence shown here is derived from an EMBL/GenBank/DDBJ whole genome shotgun (WGS) entry which is preliminary data.</text>
</comment>
<dbReference type="Pfam" id="PF02274">
    <property type="entry name" value="ADI"/>
    <property type="match status" value="1"/>
</dbReference>
<name>A0ABV6LKK8_9BACI</name>
<dbReference type="SUPFAM" id="SSF55909">
    <property type="entry name" value="Pentein"/>
    <property type="match status" value="1"/>
</dbReference>
<dbReference type="Gene3D" id="3.75.10.10">
    <property type="entry name" value="L-arginine/glycine Amidinotransferase, Chain A"/>
    <property type="match status" value="1"/>
</dbReference>
<dbReference type="Pfam" id="PF19420">
    <property type="entry name" value="DDAH_eukar"/>
    <property type="match status" value="1"/>
</dbReference>
<gene>
    <name evidence="1" type="ORF">ACFFGV_04615</name>
</gene>